<accession>A0A9W8YVN3</accession>
<dbReference type="EMBL" id="JAPEVB010000002">
    <property type="protein sequence ID" value="KAJ4393709.1"/>
    <property type="molecule type" value="Genomic_DNA"/>
</dbReference>
<feature type="region of interest" description="Disordered" evidence="7">
    <location>
        <begin position="1"/>
        <end position="21"/>
    </location>
</feature>
<dbReference type="GO" id="GO:0005737">
    <property type="term" value="C:cytoplasm"/>
    <property type="evidence" value="ECO:0007669"/>
    <property type="project" value="UniProtKB-SubCell"/>
</dbReference>
<evidence type="ECO:0000256" key="7">
    <source>
        <dbReference type="SAM" id="MobiDB-lite"/>
    </source>
</evidence>
<keyword evidence="5" id="KW-0963">Cytoplasm</keyword>
<gene>
    <name evidence="8" type="ORF">N0V93_002924</name>
</gene>
<dbReference type="Proteomes" id="UP001140453">
    <property type="component" value="Unassembled WGS sequence"/>
</dbReference>
<dbReference type="InterPro" id="IPR038744">
    <property type="entry name" value="Hri1_N"/>
</dbReference>
<dbReference type="Pfam" id="PF16815">
    <property type="entry name" value="HRI1"/>
    <property type="match status" value="1"/>
</dbReference>
<reference evidence="8" key="1">
    <citation type="submission" date="2022-10" db="EMBL/GenBank/DDBJ databases">
        <title>Tapping the CABI collections for fungal endophytes: first genome assemblies for Collariella, Neodidymelliopsis, Ascochyta clinopodiicola, Didymella pomorum, Didymosphaeria variabile, Neocosmospora piperis and Neocucurbitaria cava.</title>
        <authorList>
            <person name="Hill R."/>
        </authorList>
    </citation>
    <scope>NUCLEOTIDE SEQUENCE</scope>
    <source>
        <strain evidence="8">IMI 355082</strain>
    </source>
</reference>
<evidence type="ECO:0000256" key="6">
    <source>
        <dbReference type="ARBA" id="ARBA00023242"/>
    </source>
</evidence>
<evidence type="ECO:0000256" key="4">
    <source>
        <dbReference type="ARBA" id="ARBA00017063"/>
    </source>
</evidence>
<protein>
    <recommendedName>
        <fullName evidence="4">Protein HRI1</fullName>
    </recommendedName>
</protein>
<dbReference type="GO" id="GO:0005634">
    <property type="term" value="C:nucleus"/>
    <property type="evidence" value="ECO:0007669"/>
    <property type="project" value="UniProtKB-SubCell"/>
</dbReference>
<dbReference type="CDD" id="cd11692">
    <property type="entry name" value="HRI1_N_like"/>
    <property type="match status" value="1"/>
</dbReference>
<evidence type="ECO:0000256" key="5">
    <source>
        <dbReference type="ARBA" id="ARBA00022490"/>
    </source>
</evidence>
<keyword evidence="9" id="KW-1185">Reference proteome</keyword>
<comment type="subcellular location">
    <subcellularLocation>
        <location evidence="2">Cytoplasm</location>
    </subcellularLocation>
    <subcellularLocation>
        <location evidence="1">Nucleus</location>
    </subcellularLocation>
</comment>
<comment type="similarity">
    <text evidence="3">Belongs to the HRI1 family.</text>
</comment>
<dbReference type="Gene3D" id="2.40.128.320">
    <property type="entry name" value="Protein HRI1, N-terminal domain"/>
    <property type="match status" value="1"/>
</dbReference>
<evidence type="ECO:0000256" key="3">
    <source>
        <dbReference type="ARBA" id="ARBA00005229"/>
    </source>
</evidence>
<evidence type="ECO:0000256" key="1">
    <source>
        <dbReference type="ARBA" id="ARBA00004123"/>
    </source>
</evidence>
<dbReference type="AlphaFoldDB" id="A0A9W8YVN3"/>
<organism evidence="8 9">
    <name type="scientific">Gnomoniopsis smithogilvyi</name>
    <dbReference type="NCBI Taxonomy" id="1191159"/>
    <lineage>
        <taxon>Eukaryota</taxon>
        <taxon>Fungi</taxon>
        <taxon>Dikarya</taxon>
        <taxon>Ascomycota</taxon>
        <taxon>Pezizomycotina</taxon>
        <taxon>Sordariomycetes</taxon>
        <taxon>Sordariomycetidae</taxon>
        <taxon>Diaporthales</taxon>
        <taxon>Gnomoniaceae</taxon>
        <taxon>Gnomoniopsis</taxon>
    </lineage>
</organism>
<feature type="compositionally biased region" description="Basic and acidic residues" evidence="7">
    <location>
        <begin position="1"/>
        <end position="12"/>
    </location>
</feature>
<dbReference type="InterPro" id="IPR043047">
    <property type="entry name" value="Hri1_N_sf"/>
</dbReference>
<sequence>MGTVSFRDHIRWGSDPASEPTSTLVLTSPGHYFVDIRVFKTALAHQSGETAPNTGVTPHLARENLDWAIGGTSASTQRSLPDGTHVSHSVFTHWVDSRTKEPEKATDEGDMLPQPDGTTLETGRMVNPATGVETDYEELWRDGAPEHVPALAQWTVLRIQDDSLQKRGMFVQLGQYAQAVLRVGDFFTAERWVWNSSQSKWVGTFRIGDDEAFPLDDLIPASQEVHHAGEEIEAWSGIWSVLEASG</sequence>
<dbReference type="InterPro" id="IPR031818">
    <property type="entry name" value="Hri1"/>
</dbReference>
<evidence type="ECO:0000313" key="9">
    <source>
        <dbReference type="Proteomes" id="UP001140453"/>
    </source>
</evidence>
<proteinExistence type="inferred from homology"/>
<feature type="compositionally biased region" description="Basic and acidic residues" evidence="7">
    <location>
        <begin position="95"/>
        <end position="107"/>
    </location>
</feature>
<keyword evidence="6" id="KW-0539">Nucleus</keyword>
<dbReference type="OrthoDB" id="4045395at2759"/>
<comment type="caution">
    <text evidence="8">The sequence shown here is derived from an EMBL/GenBank/DDBJ whole genome shotgun (WGS) entry which is preliminary data.</text>
</comment>
<feature type="region of interest" description="Disordered" evidence="7">
    <location>
        <begin position="91"/>
        <end position="119"/>
    </location>
</feature>
<name>A0A9W8YVN3_9PEZI</name>
<evidence type="ECO:0000256" key="2">
    <source>
        <dbReference type="ARBA" id="ARBA00004496"/>
    </source>
</evidence>
<evidence type="ECO:0000313" key="8">
    <source>
        <dbReference type="EMBL" id="KAJ4393709.1"/>
    </source>
</evidence>
<dbReference type="CDD" id="cd11693">
    <property type="entry name" value="HRI1_C_like"/>
    <property type="match status" value="1"/>
</dbReference>